<organism evidence="3 4">
    <name type="scientific">Hydrogenoanaerobacterium saccharovorans</name>
    <dbReference type="NCBI Taxonomy" id="474960"/>
    <lineage>
        <taxon>Bacteria</taxon>
        <taxon>Bacillati</taxon>
        <taxon>Bacillota</taxon>
        <taxon>Clostridia</taxon>
        <taxon>Eubacteriales</taxon>
        <taxon>Oscillospiraceae</taxon>
        <taxon>Hydrogenoanaerobacterium</taxon>
    </lineage>
</organism>
<dbReference type="Pfam" id="PF23477">
    <property type="entry name" value="zf_Tbcl_2"/>
    <property type="match status" value="1"/>
</dbReference>
<dbReference type="RefSeq" id="WP_177502842.1">
    <property type="nucleotide sequence ID" value="NZ_JACSNR010000002.1"/>
</dbReference>
<evidence type="ECO:0000259" key="2">
    <source>
        <dbReference type="Pfam" id="PF23477"/>
    </source>
</evidence>
<evidence type="ECO:0000313" key="3">
    <source>
        <dbReference type="EMBL" id="MBM6922534.1"/>
    </source>
</evidence>
<sequence length="92" mass="10771">MYTDKTLVCKECGKEFVFTAGEQEFYAEKGFQNEPQRCRECRNARKNNARPEREMFDAVCANCGKPCKVPFRPREDRPVYCSECFAEMKEGH</sequence>
<name>A0ABS2GLD5_9FIRM</name>
<evidence type="ECO:0000259" key="1">
    <source>
        <dbReference type="Pfam" id="PF13451"/>
    </source>
</evidence>
<feature type="domain" description="CxxC-x17-CxxC" evidence="2">
    <location>
        <begin position="53"/>
        <end position="89"/>
    </location>
</feature>
<accession>A0ABS2GLD5</accession>
<proteinExistence type="predicted"/>
<dbReference type="InterPro" id="IPR026363">
    <property type="entry name" value="CxxC-x17-CxxC_dom"/>
</dbReference>
<feature type="domain" description="Probable zinc-binding" evidence="1">
    <location>
        <begin position="4"/>
        <end position="48"/>
    </location>
</feature>
<dbReference type="Proteomes" id="UP000724149">
    <property type="component" value="Unassembled WGS sequence"/>
</dbReference>
<dbReference type="Pfam" id="PF13451">
    <property type="entry name" value="zf_Tbcl"/>
    <property type="match status" value="1"/>
</dbReference>
<dbReference type="NCBIfam" id="TIGR04272">
    <property type="entry name" value="cxxc_cxxc_Mbark"/>
    <property type="match status" value="1"/>
</dbReference>
<evidence type="ECO:0000313" key="4">
    <source>
        <dbReference type="Proteomes" id="UP000724149"/>
    </source>
</evidence>
<comment type="caution">
    <text evidence="3">The sequence shown here is derived from an EMBL/GenBank/DDBJ whole genome shotgun (WGS) entry which is preliminary data.</text>
</comment>
<protein>
    <submittedName>
        <fullName evidence="3">Zinc-ribbon domain containing protein</fullName>
    </submittedName>
</protein>
<dbReference type="EMBL" id="JACSNR010000002">
    <property type="protein sequence ID" value="MBM6922534.1"/>
    <property type="molecule type" value="Genomic_DNA"/>
</dbReference>
<dbReference type="InterPro" id="IPR025306">
    <property type="entry name" value="Zn-bnd_dom_prob"/>
</dbReference>
<reference evidence="3 4" key="1">
    <citation type="journal article" date="2021" name="Sci. Rep.">
        <title>The distribution of antibiotic resistance genes in chicken gut microbiota commensals.</title>
        <authorList>
            <person name="Juricova H."/>
            <person name="Matiasovicova J."/>
            <person name="Kubasova T."/>
            <person name="Cejkova D."/>
            <person name="Rychlik I."/>
        </authorList>
    </citation>
    <scope>NUCLEOTIDE SEQUENCE [LARGE SCALE GENOMIC DNA]</scope>
    <source>
        <strain evidence="3 4">An564</strain>
    </source>
</reference>
<keyword evidence="4" id="KW-1185">Reference proteome</keyword>
<gene>
    <name evidence="3" type="ORF">H9X81_02335</name>
</gene>